<comment type="similarity">
    <text evidence="1">Belongs to the NAD(P)-dependent epimerase/dehydratase family. SDR39U1 subfamily.</text>
</comment>
<sequence length="302" mass="31789">MTAHRQRVAITGASGLIGGALSSSLREGGHDVVHLVRREPSAEHERQWDPSGGSLRPEVLADVDTVVHLAGAGVGDQRWTPEYKALIHSSRVDGTDLVARAIADGAGPTRLVSASAIGIYGDRGDEVLTEASAEAVTFLANVVRDWEAATTPAKDAGVPVAHARTGIVLSTKGGALTPMLRLGRLGLGGPLGSGRQWMPWITLADTIAAYTRLVEDASITGPVNLTAPQPVRQCDLARGLGRALHRPAVLPAPRAAMRLVLGEFADEALASARVLPQRLLDEGFEHAHPRLDDALAHLLARP</sequence>
<evidence type="ECO:0000259" key="2">
    <source>
        <dbReference type="Pfam" id="PF01370"/>
    </source>
</evidence>
<evidence type="ECO:0000313" key="4">
    <source>
        <dbReference type="EMBL" id="QBF46216.1"/>
    </source>
</evidence>
<feature type="domain" description="NAD-dependent epimerase/dehydratase" evidence="2">
    <location>
        <begin position="8"/>
        <end position="126"/>
    </location>
</feature>
<evidence type="ECO:0000259" key="3">
    <source>
        <dbReference type="Pfam" id="PF08338"/>
    </source>
</evidence>
<dbReference type="PANTHER" id="PTHR11092:SF0">
    <property type="entry name" value="EPIMERASE FAMILY PROTEIN SDR39U1"/>
    <property type="match status" value="1"/>
</dbReference>
<accession>A0A4P6MTK7</accession>
<feature type="domain" description="DUF1731" evidence="3">
    <location>
        <begin position="252"/>
        <end position="298"/>
    </location>
</feature>
<protein>
    <submittedName>
        <fullName evidence="4">TIGR01777 family protein</fullName>
    </submittedName>
</protein>
<dbReference type="EMBL" id="CP036164">
    <property type="protein sequence ID" value="QBF46216.1"/>
    <property type="molecule type" value="Genomic_DNA"/>
</dbReference>
<proteinExistence type="inferred from homology"/>
<dbReference type="NCBIfam" id="TIGR01777">
    <property type="entry name" value="yfcH"/>
    <property type="match status" value="1"/>
</dbReference>
<dbReference type="Proteomes" id="UP000290408">
    <property type="component" value="Chromosome"/>
</dbReference>
<dbReference type="KEGG" id="jli:EXU32_08100"/>
<dbReference type="Pfam" id="PF08338">
    <property type="entry name" value="DUF1731"/>
    <property type="match status" value="1"/>
</dbReference>
<dbReference type="InterPro" id="IPR013549">
    <property type="entry name" value="DUF1731"/>
</dbReference>
<dbReference type="InterPro" id="IPR010099">
    <property type="entry name" value="SDR39U1"/>
</dbReference>
<dbReference type="SUPFAM" id="SSF51735">
    <property type="entry name" value="NAD(P)-binding Rossmann-fold domains"/>
    <property type="match status" value="1"/>
</dbReference>
<dbReference type="PANTHER" id="PTHR11092">
    <property type="entry name" value="SUGAR NUCLEOTIDE EPIMERASE RELATED"/>
    <property type="match status" value="1"/>
</dbReference>
<dbReference type="STRING" id="1216970.GCA_001570985_02060"/>
<gene>
    <name evidence="4" type="ORF">EXU32_08100</name>
</gene>
<dbReference type="AlphaFoldDB" id="A0A4P6MTK7"/>
<evidence type="ECO:0000256" key="1">
    <source>
        <dbReference type="ARBA" id="ARBA00009353"/>
    </source>
</evidence>
<dbReference type="Gene3D" id="3.40.50.720">
    <property type="entry name" value="NAD(P)-binding Rossmann-like Domain"/>
    <property type="match status" value="1"/>
</dbReference>
<dbReference type="InterPro" id="IPR001509">
    <property type="entry name" value="Epimerase_deHydtase"/>
</dbReference>
<keyword evidence="5" id="KW-1185">Reference proteome</keyword>
<evidence type="ECO:0000313" key="5">
    <source>
        <dbReference type="Proteomes" id="UP000290408"/>
    </source>
</evidence>
<dbReference type="Pfam" id="PF01370">
    <property type="entry name" value="Epimerase"/>
    <property type="match status" value="1"/>
</dbReference>
<dbReference type="InterPro" id="IPR036291">
    <property type="entry name" value="NAD(P)-bd_dom_sf"/>
</dbReference>
<name>A0A4P6MTK7_9MICO</name>
<organism evidence="4 5">
    <name type="scientific">Janibacter limosus</name>
    <dbReference type="NCBI Taxonomy" id="53458"/>
    <lineage>
        <taxon>Bacteria</taxon>
        <taxon>Bacillati</taxon>
        <taxon>Actinomycetota</taxon>
        <taxon>Actinomycetes</taxon>
        <taxon>Micrococcales</taxon>
        <taxon>Intrasporangiaceae</taxon>
        <taxon>Janibacter</taxon>
    </lineage>
</organism>
<dbReference type="RefSeq" id="WP_130629440.1">
    <property type="nucleotide sequence ID" value="NZ_CP036164.1"/>
</dbReference>
<dbReference type="OrthoDB" id="9801773at2"/>
<reference evidence="4 5" key="1">
    <citation type="submission" date="2019-02" db="EMBL/GenBank/DDBJ databases">
        <title>Genomic data mining of an Antarctic deep-sea actinobacterium, Janibacterlimosus P3-3-X1.</title>
        <authorList>
            <person name="Liao L."/>
            <person name="Chen B."/>
        </authorList>
    </citation>
    <scope>NUCLEOTIDE SEQUENCE [LARGE SCALE GENOMIC DNA]</scope>
    <source>
        <strain evidence="4 5">P3-3-X1</strain>
    </source>
</reference>